<sequence>MEQVIQKAMKTPEQFQNFIKNISDKANFCQQFYQVSLENNYKYHEAQLKYILKIQISTELLLIQQQFILQYFYKLPDFILNTIFQSIIQLVLNNQDTDLTPYIQLFQFFDEAIIGFKKQLRKQIQPLFLNIQRLSMEENQFLDNFYLFLFQLEQLFQGFELILLENMMHSLVLLDIQTEIYADQRKFEFTEHRLTESDISASLKGMSILQQPSNVTTSEPSNNIPIQPKLVNSLQQIDSLLFVLITYLSNKDEVFLQTQFMSLFITIVLPIQNLKYAPFLIFPLLQNENLQNSIFGQLFQLAFANPQTPINIVVITVDYISSLLCYSQSIQPIFTEQILTALLQISNELLLVNNSRLEQKFDLNTPGAQRAILSVRAFVRIVSFAWKTISIQQFESGVKALLLSQIFSFIGGFVEDFSRILINIGAFEADVIQCVAEQAQHRYSIDIFEQGLLGRIQLQKSSAFIEDLYRDDMDLGDE</sequence>
<dbReference type="PANTHER" id="PTHR12790">
    <property type="entry name" value="TRANSCRIPTION INITIATION FACTOR IA RRN3"/>
    <property type="match status" value="1"/>
</dbReference>
<dbReference type="GO" id="GO:0001181">
    <property type="term" value="F:RNA polymerase I general transcription initiation factor activity"/>
    <property type="evidence" value="ECO:0007669"/>
    <property type="project" value="InterPro"/>
</dbReference>
<organism evidence="2">
    <name type="scientific">Spironucleus salmonicida</name>
    <dbReference type="NCBI Taxonomy" id="348837"/>
    <lineage>
        <taxon>Eukaryota</taxon>
        <taxon>Metamonada</taxon>
        <taxon>Diplomonadida</taxon>
        <taxon>Hexamitidae</taxon>
        <taxon>Hexamitinae</taxon>
        <taxon>Spironucleus</taxon>
    </lineage>
</organism>
<proteinExistence type="inferred from homology"/>
<evidence type="ECO:0000313" key="2">
    <source>
        <dbReference type="EMBL" id="EST49345.1"/>
    </source>
</evidence>
<gene>
    <name evidence="2" type="ORF">SS50377_10270</name>
</gene>
<dbReference type="Pfam" id="PF05327">
    <property type="entry name" value="RRN3"/>
    <property type="match status" value="1"/>
</dbReference>
<dbReference type="PANTHER" id="PTHR12790:SF0">
    <property type="entry name" value="RNA POLYMERASE I-SPECIFIC TRANSCRIPTION INITIATION FACTOR RRN3-RELATED"/>
    <property type="match status" value="1"/>
</dbReference>
<keyword evidence="2" id="KW-0648">Protein biosynthesis</keyword>
<dbReference type="AlphaFoldDB" id="V6LXR7"/>
<dbReference type="GO" id="GO:0001042">
    <property type="term" value="F:RNA polymerase I core binding"/>
    <property type="evidence" value="ECO:0007669"/>
    <property type="project" value="TreeGrafter"/>
</dbReference>
<dbReference type="GO" id="GO:0005634">
    <property type="term" value="C:nucleus"/>
    <property type="evidence" value="ECO:0007669"/>
    <property type="project" value="TreeGrafter"/>
</dbReference>
<dbReference type="InterPro" id="IPR007991">
    <property type="entry name" value="RNA_pol_I_trans_ini_fac_RRN3"/>
</dbReference>
<keyword evidence="2" id="KW-0396">Initiation factor</keyword>
<protein>
    <submittedName>
        <fullName evidence="2">Putative RNA polymerase I specific transcription initiation factor RRN3 family protein</fullName>
    </submittedName>
</protein>
<dbReference type="VEuPathDB" id="GiardiaDB:SS50377_20086"/>
<evidence type="ECO:0000256" key="1">
    <source>
        <dbReference type="ARBA" id="ARBA00010098"/>
    </source>
</evidence>
<accession>V6LXR7</accession>
<dbReference type="GO" id="GO:0006361">
    <property type="term" value="P:transcription initiation at RNA polymerase I promoter"/>
    <property type="evidence" value="ECO:0007669"/>
    <property type="project" value="InterPro"/>
</dbReference>
<dbReference type="EMBL" id="KI545952">
    <property type="protein sequence ID" value="EST49345.1"/>
    <property type="molecule type" value="Genomic_DNA"/>
</dbReference>
<reference evidence="2" key="1">
    <citation type="journal article" date="2014" name="PLoS Genet.">
        <title>The Genome of Spironucleus salmonicida Highlights a Fish Pathogen Adapted to Fluctuating Environments.</title>
        <authorList>
            <person name="Xu F."/>
            <person name="Jerlstrom-Hultqvist J."/>
            <person name="Einarsson E."/>
            <person name="Astvaldsson A."/>
            <person name="Svard S.G."/>
            <person name="Andersson J.O."/>
        </authorList>
    </citation>
    <scope>NUCLEOTIDE SEQUENCE</scope>
</reference>
<name>V6LXR7_9EUKA</name>
<comment type="similarity">
    <text evidence="1">Belongs to the RRN3 family.</text>
</comment>
<dbReference type="GO" id="GO:0003743">
    <property type="term" value="F:translation initiation factor activity"/>
    <property type="evidence" value="ECO:0007669"/>
    <property type="project" value="UniProtKB-KW"/>
</dbReference>